<evidence type="ECO:0000313" key="3">
    <source>
        <dbReference type="Proteomes" id="UP000246996"/>
    </source>
</evidence>
<reference evidence="3" key="1">
    <citation type="submission" date="2018-02" db="EMBL/GenBank/DDBJ databases">
        <title>The complete genome of bacterial strain SGAirxxxx.</title>
        <authorList>
            <person name="Schuster S.C."/>
        </authorList>
    </citation>
    <scope>NUCLEOTIDE SEQUENCE [LARGE SCALE GENOMIC DNA]</scope>
    <source>
        <strain evidence="3">SGAir0734</strain>
    </source>
</reference>
<dbReference type="AlphaFoldDB" id="A0A2Z3N6M1"/>
<evidence type="ECO:0000259" key="1">
    <source>
        <dbReference type="Pfam" id="PF01882"/>
    </source>
</evidence>
<protein>
    <submittedName>
        <fullName evidence="2">DUF58 domain-containing protein</fullName>
    </submittedName>
</protein>
<dbReference type="Proteomes" id="UP000246996">
    <property type="component" value="Chromosome"/>
</dbReference>
<dbReference type="RefSeq" id="WP_020754864.1">
    <property type="nucleotide sequence ID" value="NZ_CP027303.2"/>
</dbReference>
<accession>A0A2Z3N6M1</accession>
<dbReference type="InterPro" id="IPR002881">
    <property type="entry name" value="DUF58"/>
</dbReference>
<name>A0A2Z3N6M1_GEOTH</name>
<proteinExistence type="predicted"/>
<gene>
    <name evidence="2" type="ORF">C1N76_05995</name>
</gene>
<dbReference type="PANTHER" id="PTHR34351:SF2">
    <property type="entry name" value="DUF58 DOMAIN-CONTAINING PROTEIN"/>
    <property type="match status" value="1"/>
</dbReference>
<evidence type="ECO:0000313" key="2">
    <source>
        <dbReference type="EMBL" id="AWO74141.1"/>
    </source>
</evidence>
<feature type="domain" description="DUF58" evidence="1">
    <location>
        <begin position="200"/>
        <end position="352"/>
    </location>
</feature>
<sequence length="393" mass="44429">MNAKRMKKGRRWLPLIGLLLLTAILFSYAMFQGGFVSWFLFYSFLPFGLHAFAVALYPLRRAAVIRTVPARRYHAGESIPVMVRIELPWAVPLAALAVAEEGWKHGGEMIAIAWPFRRHLSCTWPLSLPRGRHQLEAVRLEARDVFGWVNKTASFYAPCTVIVYPRYIEWPPEMVREWFAQGKAARTLAYRRDMAVAAGAREYVPGDKMSWVHWKASARRQELMTKEFDEQRNDDWIVVLDGAASPWFEELVTLAASVSKALIDEGVPVGMLVAGKERSFLAPRRHDGQWQSILLRLAEVDVGGQEPLAHVLAEEANWRTAAGCIIVTSALSAQLAGQLRAMAPKRHIVLYVVNREWGEDERNWADRLRRSGVYVSRIDPQALQTVRQGGGDG</sequence>
<dbReference type="PANTHER" id="PTHR34351">
    <property type="entry name" value="SLR1927 PROTEIN-RELATED"/>
    <property type="match status" value="1"/>
</dbReference>
<dbReference type="EMBL" id="CP027303">
    <property type="protein sequence ID" value="AWO74141.1"/>
    <property type="molecule type" value="Genomic_DNA"/>
</dbReference>
<dbReference type="Pfam" id="PF01882">
    <property type="entry name" value="DUF58"/>
    <property type="match status" value="1"/>
</dbReference>
<organism evidence="2 3">
    <name type="scientific">Geobacillus thermoleovorans</name>
    <name type="common">Bacillus thermoleovorans</name>
    <dbReference type="NCBI Taxonomy" id="33941"/>
    <lineage>
        <taxon>Bacteria</taxon>
        <taxon>Bacillati</taxon>
        <taxon>Bacillota</taxon>
        <taxon>Bacilli</taxon>
        <taxon>Bacillales</taxon>
        <taxon>Anoxybacillaceae</taxon>
        <taxon>Geobacillus</taxon>
        <taxon>Geobacillus thermoleovorans group</taxon>
    </lineage>
</organism>